<dbReference type="GO" id="GO:0032259">
    <property type="term" value="P:methylation"/>
    <property type="evidence" value="ECO:0007669"/>
    <property type="project" value="UniProtKB-KW"/>
</dbReference>
<sequence length="239" mass="25239">MDGYQEYAASGEYLHLLSLPAWPVLRPRLATALTGVDPDAGPVLELGAGTGLGTDVLLETVPNDVLAAEPSASLRGVLLARLADRGTDRVTVFPGGATEVPLPDRIAAVVGMHMVGHLAPADRKRLWTAVAERLAPGGPVVLNVQPPGAAEPVAEWPWIGVTVGGLAYEGTGSAEPTGPDSVRWRMRYRTRRGDTVLAETSADYDWWIISAERLAAELADAALDASVDEDLVIGRKPPL</sequence>
<accession>A0A561T469</accession>
<dbReference type="OrthoDB" id="4528595at2"/>
<feature type="domain" description="Methyltransferase" evidence="1">
    <location>
        <begin position="43"/>
        <end position="138"/>
    </location>
</feature>
<protein>
    <submittedName>
        <fullName evidence="2">Methyltransferase family protein</fullName>
    </submittedName>
</protein>
<dbReference type="AlphaFoldDB" id="A0A561T469"/>
<dbReference type="SUPFAM" id="SSF53335">
    <property type="entry name" value="S-adenosyl-L-methionine-dependent methyltransferases"/>
    <property type="match status" value="1"/>
</dbReference>
<dbReference type="Gene3D" id="3.40.50.150">
    <property type="entry name" value="Vaccinia Virus protein VP39"/>
    <property type="match status" value="1"/>
</dbReference>
<dbReference type="EMBL" id="VIWU01000001">
    <property type="protein sequence ID" value="TWF81895.1"/>
    <property type="molecule type" value="Genomic_DNA"/>
</dbReference>
<organism evidence="2 3">
    <name type="scientific">Pseudonocardia hierapolitana</name>
    <dbReference type="NCBI Taxonomy" id="1128676"/>
    <lineage>
        <taxon>Bacteria</taxon>
        <taxon>Bacillati</taxon>
        <taxon>Actinomycetota</taxon>
        <taxon>Actinomycetes</taxon>
        <taxon>Pseudonocardiales</taxon>
        <taxon>Pseudonocardiaceae</taxon>
        <taxon>Pseudonocardia</taxon>
    </lineage>
</organism>
<name>A0A561T469_9PSEU</name>
<evidence type="ECO:0000313" key="2">
    <source>
        <dbReference type="EMBL" id="TWF81895.1"/>
    </source>
</evidence>
<dbReference type="InterPro" id="IPR041698">
    <property type="entry name" value="Methyltransf_25"/>
</dbReference>
<dbReference type="CDD" id="cd02440">
    <property type="entry name" value="AdoMet_MTases"/>
    <property type="match status" value="1"/>
</dbReference>
<evidence type="ECO:0000259" key="1">
    <source>
        <dbReference type="Pfam" id="PF13649"/>
    </source>
</evidence>
<dbReference type="Proteomes" id="UP000321261">
    <property type="component" value="Unassembled WGS sequence"/>
</dbReference>
<dbReference type="GO" id="GO:0008168">
    <property type="term" value="F:methyltransferase activity"/>
    <property type="evidence" value="ECO:0007669"/>
    <property type="project" value="UniProtKB-KW"/>
</dbReference>
<keyword evidence="2" id="KW-0489">Methyltransferase</keyword>
<keyword evidence="3" id="KW-1185">Reference proteome</keyword>
<evidence type="ECO:0000313" key="3">
    <source>
        <dbReference type="Proteomes" id="UP000321261"/>
    </source>
</evidence>
<proteinExistence type="predicted"/>
<comment type="caution">
    <text evidence="2">The sequence shown here is derived from an EMBL/GenBank/DDBJ whole genome shotgun (WGS) entry which is preliminary data.</text>
</comment>
<dbReference type="RefSeq" id="WP_147260301.1">
    <property type="nucleotide sequence ID" value="NZ_VIWU01000001.1"/>
</dbReference>
<keyword evidence="2" id="KW-0808">Transferase</keyword>
<dbReference type="InterPro" id="IPR029063">
    <property type="entry name" value="SAM-dependent_MTases_sf"/>
</dbReference>
<reference evidence="2 3" key="1">
    <citation type="submission" date="2019-06" db="EMBL/GenBank/DDBJ databases">
        <title>Sequencing the genomes of 1000 actinobacteria strains.</title>
        <authorList>
            <person name="Klenk H.-P."/>
        </authorList>
    </citation>
    <scope>NUCLEOTIDE SEQUENCE [LARGE SCALE GENOMIC DNA]</scope>
    <source>
        <strain evidence="2 3">DSM 45671</strain>
    </source>
</reference>
<dbReference type="Pfam" id="PF13649">
    <property type="entry name" value="Methyltransf_25"/>
    <property type="match status" value="1"/>
</dbReference>
<gene>
    <name evidence="2" type="ORF">FHX44_117840</name>
</gene>